<organism evidence="3 4">
    <name type="scientific">Candida verbasci</name>
    <dbReference type="NCBI Taxonomy" id="1227364"/>
    <lineage>
        <taxon>Eukaryota</taxon>
        <taxon>Fungi</taxon>
        <taxon>Dikarya</taxon>
        <taxon>Ascomycota</taxon>
        <taxon>Saccharomycotina</taxon>
        <taxon>Pichiomycetes</taxon>
        <taxon>Debaryomycetaceae</taxon>
        <taxon>Candida/Lodderomyces clade</taxon>
        <taxon>Candida</taxon>
    </lineage>
</organism>
<comment type="caution">
    <text evidence="3">The sequence shown here is derived from an EMBL/GenBank/DDBJ whole genome shotgun (WGS) entry which is preliminary data.</text>
</comment>
<accession>A0A9W4TTZ3</accession>
<proteinExistence type="predicted"/>
<dbReference type="InterPro" id="IPR036236">
    <property type="entry name" value="Znf_C2H2_sf"/>
</dbReference>
<dbReference type="Proteomes" id="UP001152885">
    <property type="component" value="Unassembled WGS sequence"/>
</dbReference>
<dbReference type="SMART" id="SM00355">
    <property type="entry name" value="ZnF_C2H2"/>
    <property type="match status" value="3"/>
</dbReference>
<evidence type="ECO:0000259" key="2">
    <source>
        <dbReference type="PROSITE" id="PS50157"/>
    </source>
</evidence>
<dbReference type="OrthoDB" id="6910977at2759"/>
<dbReference type="GO" id="GO:0008270">
    <property type="term" value="F:zinc ion binding"/>
    <property type="evidence" value="ECO:0007669"/>
    <property type="project" value="UniProtKB-KW"/>
</dbReference>
<reference evidence="3" key="1">
    <citation type="submission" date="2022-12" db="EMBL/GenBank/DDBJ databases">
        <authorList>
            <person name="Brejova B."/>
        </authorList>
    </citation>
    <scope>NUCLEOTIDE SEQUENCE</scope>
</reference>
<dbReference type="Gene3D" id="3.30.160.60">
    <property type="entry name" value="Classic Zinc Finger"/>
    <property type="match status" value="1"/>
</dbReference>
<evidence type="ECO:0000313" key="4">
    <source>
        <dbReference type="Proteomes" id="UP001152885"/>
    </source>
</evidence>
<feature type="domain" description="C2H2-type" evidence="2">
    <location>
        <begin position="296"/>
        <end position="324"/>
    </location>
</feature>
<dbReference type="AlphaFoldDB" id="A0A9W4TTZ3"/>
<dbReference type="InterPro" id="IPR013087">
    <property type="entry name" value="Znf_C2H2_type"/>
</dbReference>
<evidence type="ECO:0000256" key="1">
    <source>
        <dbReference type="PROSITE-ProRule" id="PRU00042"/>
    </source>
</evidence>
<keyword evidence="1" id="KW-0479">Metal-binding</keyword>
<dbReference type="EMBL" id="CANTUO010000001">
    <property type="protein sequence ID" value="CAI5757353.1"/>
    <property type="molecule type" value="Genomic_DNA"/>
</dbReference>
<sequence length="329" mass="37162">MSIINHQNEFDEAKHVEELQNQLQNALQKEYQSYSSPSSELSPLSEFNSSLVSTNENQLTENEYDFWSGMNNDYSCASIEACHDQLLTEDESTPSDASTPLDQDQDIITKLLSYSIPSSNTTTAPSTAGGSEITKLSSILNPTTGPTFSSFSVQSSSATAPSIAGSEIKLSSTSKIKTTFGPVVLIGIDLKKNLLKRYTKNTITQIKLCDSDLYCDHCSIKFNDYLDLINHCNEFQLMNLLDKRWNKCPVKECPLHLIGSRKKADMRHHVHQHHVVMGLIPKKYKKYETDIKELLFVCDYCSKGFYRSDSLTRHVKLVHEKKKEKMVIN</sequence>
<dbReference type="SUPFAM" id="SSF57667">
    <property type="entry name" value="beta-beta-alpha zinc fingers"/>
    <property type="match status" value="1"/>
</dbReference>
<name>A0A9W4TTZ3_9ASCO</name>
<gene>
    <name evidence="3" type="ORF">CANVERA_P1867</name>
</gene>
<keyword evidence="1" id="KW-0862">Zinc</keyword>
<protein>
    <recommendedName>
        <fullName evidence="2">C2H2-type domain-containing protein</fullName>
    </recommendedName>
</protein>
<evidence type="ECO:0000313" key="3">
    <source>
        <dbReference type="EMBL" id="CAI5757353.1"/>
    </source>
</evidence>
<dbReference type="PROSITE" id="PS50157">
    <property type="entry name" value="ZINC_FINGER_C2H2_2"/>
    <property type="match status" value="1"/>
</dbReference>
<keyword evidence="1" id="KW-0863">Zinc-finger</keyword>
<dbReference type="PROSITE" id="PS00028">
    <property type="entry name" value="ZINC_FINGER_C2H2_1"/>
    <property type="match status" value="1"/>
</dbReference>
<keyword evidence="4" id="KW-1185">Reference proteome</keyword>